<evidence type="ECO:0000256" key="4">
    <source>
        <dbReference type="PROSITE-ProRule" id="PRU00335"/>
    </source>
</evidence>
<dbReference type="Pfam" id="PF13305">
    <property type="entry name" value="TetR_C_33"/>
    <property type="match status" value="1"/>
</dbReference>
<dbReference type="EMBL" id="BLIV01000003">
    <property type="protein sequence ID" value="GFE50367.1"/>
    <property type="molecule type" value="Genomic_DNA"/>
</dbReference>
<proteinExistence type="predicted"/>
<dbReference type="InterPro" id="IPR036271">
    <property type="entry name" value="Tet_transcr_reg_TetR-rel_C_sf"/>
</dbReference>
<reference evidence="6 7" key="1">
    <citation type="submission" date="2019-12" db="EMBL/GenBank/DDBJ databases">
        <title>Roseobacter cerasinus sp. nov., isolated from seawater around aquaculture.</title>
        <authorList>
            <person name="Muramatsu S."/>
            <person name="Takabe Y."/>
            <person name="Mori K."/>
            <person name="Takaichi S."/>
            <person name="Hanada S."/>
        </authorList>
    </citation>
    <scope>NUCLEOTIDE SEQUENCE [LARGE SCALE GENOMIC DNA]</scope>
    <source>
        <strain evidence="6 7">AI77</strain>
    </source>
</reference>
<dbReference type="InterPro" id="IPR009057">
    <property type="entry name" value="Homeodomain-like_sf"/>
</dbReference>
<sequence>MSESHDTLPDRRTTYHHGDLREQLLAVVRELVEVHGPDGFSVAEAARRAGVSTAAPYKHFKDRTELMNALVSDAMDRLAEQMAQGRDRFAVGTYESVAGIGQAYIDFAKAEPGVFRLMFSLTEGHEEDDILHQKGNLCRDIVDRACGACLGAEANSPVSMLSAYILWTSVHGHAFLSIDKKNKVEAEDLDDWDFLMAVSRAVLDASGRR</sequence>
<evidence type="ECO:0000259" key="5">
    <source>
        <dbReference type="PROSITE" id="PS50977"/>
    </source>
</evidence>
<comment type="caution">
    <text evidence="6">The sequence shown here is derived from an EMBL/GenBank/DDBJ whole genome shotgun (WGS) entry which is preliminary data.</text>
</comment>
<protein>
    <recommendedName>
        <fullName evidence="5">HTH tetR-type domain-containing protein</fullName>
    </recommendedName>
</protein>
<feature type="domain" description="HTH tetR-type" evidence="5">
    <location>
        <begin position="18"/>
        <end position="78"/>
    </location>
</feature>
<organism evidence="6 7">
    <name type="scientific">Roseobacter cerasinus</name>
    <dbReference type="NCBI Taxonomy" id="2602289"/>
    <lineage>
        <taxon>Bacteria</taxon>
        <taxon>Pseudomonadati</taxon>
        <taxon>Pseudomonadota</taxon>
        <taxon>Alphaproteobacteria</taxon>
        <taxon>Rhodobacterales</taxon>
        <taxon>Roseobacteraceae</taxon>
        <taxon>Roseobacter</taxon>
    </lineage>
</organism>
<dbReference type="RefSeq" id="WP_159976990.1">
    <property type="nucleotide sequence ID" value="NZ_BLIV01000003.1"/>
</dbReference>
<dbReference type="AlphaFoldDB" id="A0A640VRE6"/>
<evidence type="ECO:0000256" key="1">
    <source>
        <dbReference type="ARBA" id="ARBA00023015"/>
    </source>
</evidence>
<keyword evidence="2 4" id="KW-0238">DNA-binding</keyword>
<evidence type="ECO:0000256" key="2">
    <source>
        <dbReference type="ARBA" id="ARBA00023125"/>
    </source>
</evidence>
<accession>A0A640VRE6</accession>
<dbReference type="InterPro" id="IPR025996">
    <property type="entry name" value="MT1864/Rv1816-like_C"/>
</dbReference>
<dbReference type="Proteomes" id="UP000436522">
    <property type="component" value="Unassembled WGS sequence"/>
</dbReference>
<dbReference type="PANTHER" id="PTHR30055:SF220">
    <property type="entry name" value="TETR-FAMILY REGULATORY PROTEIN"/>
    <property type="match status" value="1"/>
</dbReference>
<feature type="DNA-binding region" description="H-T-H motif" evidence="4">
    <location>
        <begin position="41"/>
        <end position="60"/>
    </location>
</feature>
<evidence type="ECO:0000313" key="6">
    <source>
        <dbReference type="EMBL" id="GFE50367.1"/>
    </source>
</evidence>
<dbReference type="GO" id="GO:0000976">
    <property type="term" value="F:transcription cis-regulatory region binding"/>
    <property type="evidence" value="ECO:0007669"/>
    <property type="project" value="TreeGrafter"/>
</dbReference>
<keyword evidence="1" id="KW-0805">Transcription regulation</keyword>
<dbReference type="GO" id="GO:0003700">
    <property type="term" value="F:DNA-binding transcription factor activity"/>
    <property type="evidence" value="ECO:0007669"/>
    <property type="project" value="TreeGrafter"/>
</dbReference>
<dbReference type="SUPFAM" id="SSF46689">
    <property type="entry name" value="Homeodomain-like"/>
    <property type="match status" value="1"/>
</dbReference>
<dbReference type="Gene3D" id="1.10.357.10">
    <property type="entry name" value="Tetracycline Repressor, domain 2"/>
    <property type="match status" value="1"/>
</dbReference>
<keyword evidence="3" id="KW-0804">Transcription</keyword>
<dbReference type="Pfam" id="PF00440">
    <property type="entry name" value="TetR_N"/>
    <property type="match status" value="1"/>
</dbReference>
<evidence type="ECO:0000313" key="7">
    <source>
        <dbReference type="Proteomes" id="UP000436522"/>
    </source>
</evidence>
<dbReference type="InterPro" id="IPR050109">
    <property type="entry name" value="HTH-type_TetR-like_transc_reg"/>
</dbReference>
<dbReference type="PROSITE" id="PS50977">
    <property type="entry name" value="HTH_TETR_2"/>
    <property type="match status" value="1"/>
</dbReference>
<dbReference type="SUPFAM" id="SSF48498">
    <property type="entry name" value="Tetracyclin repressor-like, C-terminal domain"/>
    <property type="match status" value="1"/>
</dbReference>
<evidence type="ECO:0000256" key="3">
    <source>
        <dbReference type="ARBA" id="ARBA00023163"/>
    </source>
</evidence>
<dbReference type="InterPro" id="IPR001647">
    <property type="entry name" value="HTH_TetR"/>
</dbReference>
<name>A0A640VRE6_9RHOB</name>
<keyword evidence="7" id="KW-1185">Reference proteome</keyword>
<dbReference type="PANTHER" id="PTHR30055">
    <property type="entry name" value="HTH-TYPE TRANSCRIPTIONAL REGULATOR RUTR"/>
    <property type="match status" value="1"/>
</dbReference>
<gene>
    <name evidence="6" type="ORF">So717_21200</name>
</gene>
<dbReference type="OrthoDB" id="7056813at2"/>